<evidence type="ECO:0000256" key="4">
    <source>
        <dbReference type="PROSITE-ProRule" id="PRU00449"/>
    </source>
</evidence>
<evidence type="ECO:0000313" key="7">
    <source>
        <dbReference type="EMBL" id="KIV85991.1"/>
    </source>
</evidence>
<accession>A0A0D1XDK7</accession>
<dbReference type="InterPro" id="IPR057358">
    <property type="entry name" value="UBL_ZFAND1-like"/>
</dbReference>
<reference evidence="7 8" key="1">
    <citation type="submission" date="2015-01" db="EMBL/GenBank/DDBJ databases">
        <title>The Genome Sequence of Exophiala sideris CBS121828.</title>
        <authorList>
            <consortium name="The Broad Institute Genomics Platform"/>
            <person name="Cuomo C."/>
            <person name="de Hoog S."/>
            <person name="Gorbushina A."/>
            <person name="Stielow B."/>
            <person name="Teixiera M."/>
            <person name="Abouelleil A."/>
            <person name="Chapman S.B."/>
            <person name="Priest M."/>
            <person name="Young S.K."/>
            <person name="Wortman J."/>
            <person name="Nusbaum C."/>
            <person name="Birren B."/>
        </authorList>
    </citation>
    <scope>NUCLEOTIDE SEQUENCE [LARGE SCALE GENOMIC DNA]</scope>
    <source>
        <strain evidence="7 8">CBS 121828</strain>
    </source>
</reference>
<evidence type="ECO:0000256" key="1">
    <source>
        <dbReference type="ARBA" id="ARBA00022723"/>
    </source>
</evidence>
<feature type="domain" description="AN1-type" evidence="6">
    <location>
        <begin position="94"/>
        <end position="146"/>
    </location>
</feature>
<dbReference type="STRING" id="1016849.A0A0D1XDK7"/>
<feature type="domain" description="AN1-type" evidence="6">
    <location>
        <begin position="24"/>
        <end position="72"/>
    </location>
</feature>
<dbReference type="SUPFAM" id="SSF118310">
    <property type="entry name" value="AN1-like Zinc finger"/>
    <property type="match status" value="2"/>
</dbReference>
<dbReference type="SMART" id="SM00154">
    <property type="entry name" value="ZnF_AN1"/>
    <property type="match status" value="2"/>
</dbReference>
<sequence>MSTSTPSPAPDSTSTYTAMDKDVEAIGRHCEFAYCHQLDFLPFHCDSCNHTFCLDHRTETAHQCPRAGEWARSRRRNSVGRPTTNTPSPGRPNTTNATQCSDPKCKTFINTLQNTGVHCPTCNRNYCLKHRMREDHDCKNLIPLGARPIDIAMQSNKDKIKSGFGRLKSWTTTKQDSLMPKPKPSSRAAQLAALNTLKKNAKGDDKLEAEKRVYLHVEAEAASTTSKLPRSDLFFSQEWSVGRLLDEAAKRLQVANVNNKVETEEQRLRVYHVEAGRLLEFSEKVGKALISGNTVVLLRGVGPKQVES</sequence>
<dbReference type="PANTHER" id="PTHR14677">
    <property type="entry name" value="ARSENITE INDUCUBLE RNA ASSOCIATED PROTEIN AIP-1-RELATED"/>
    <property type="match status" value="1"/>
</dbReference>
<dbReference type="InterPro" id="IPR035896">
    <property type="entry name" value="AN1-like_Znf"/>
</dbReference>
<evidence type="ECO:0000313" key="8">
    <source>
        <dbReference type="Proteomes" id="UP000053599"/>
    </source>
</evidence>
<dbReference type="AlphaFoldDB" id="A0A0D1XDK7"/>
<evidence type="ECO:0000256" key="3">
    <source>
        <dbReference type="ARBA" id="ARBA00022833"/>
    </source>
</evidence>
<protein>
    <recommendedName>
        <fullName evidence="6">AN1-type domain-containing protein</fullName>
    </recommendedName>
</protein>
<dbReference type="PROSITE" id="PS51039">
    <property type="entry name" value="ZF_AN1"/>
    <property type="match status" value="2"/>
</dbReference>
<evidence type="ECO:0000259" key="6">
    <source>
        <dbReference type="PROSITE" id="PS51039"/>
    </source>
</evidence>
<dbReference type="InterPro" id="IPR000058">
    <property type="entry name" value="Znf_AN1"/>
</dbReference>
<feature type="region of interest" description="Disordered" evidence="5">
    <location>
        <begin position="64"/>
        <end position="98"/>
    </location>
</feature>
<dbReference type="GO" id="GO:0005737">
    <property type="term" value="C:cytoplasm"/>
    <property type="evidence" value="ECO:0007669"/>
    <property type="project" value="TreeGrafter"/>
</dbReference>
<dbReference type="Proteomes" id="UP000053599">
    <property type="component" value="Unassembled WGS sequence"/>
</dbReference>
<dbReference type="EMBL" id="KN846951">
    <property type="protein sequence ID" value="KIV85991.1"/>
    <property type="molecule type" value="Genomic_DNA"/>
</dbReference>
<dbReference type="Pfam" id="PF25327">
    <property type="entry name" value="UBL_ZFAND1"/>
    <property type="match status" value="1"/>
</dbReference>
<keyword evidence="2 4" id="KW-0863">Zinc-finger</keyword>
<feature type="compositionally biased region" description="Polar residues" evidence="5">
    <location>
        <begin position="80"/>
        <end position="98"/>
    </location>
</feature>
<evidence type="ECO:0000256" key="2">
    <source>
        <dbReference type="ARBA" id="ARBA00022771"/>
    </source>
</evidence>
<proteinExistence type="predicted"/>
<keyword evidence="3" id="KW-0862">Zinc</keyword>
<dbReference type="Gene3D" id="4.10.1110.10">
    <property type="entry name" value="AN1-like Zinc finger"/>
    <property type="match status" value="2"/>
</dbReference>
<dbReference type="GO" id="GO:0008270">
    <property type="term" value="F:zinc ion binding"/>
    <property type="evidence" value="ECO:0007669"/>
    <property type="project" value="UniProtKB-KW"/>
</dbReference>
<evidence type="ECO:0000256" key="5">
    <source>
        <dbReference type="SAM" id="MobiDB-lite"/>
    </source>
</evidence>
<organism evidence="7 8">
    <name type="scientific">Exophiala sideris</name>
    <dbReference type="NCBI Taxonomy" id="1016849"/>
    <lineage>
        <taxon>Eukaryota</taxon>
        <taxon>Fungi</taxon>
        <taxon>Dikarya</taxon>
        <taxon>Ascomycota</taxon>
        <taxon>Pezizomycotina</taxon>
        <taxon>Eurotiomycetes</taxon>
        <taxon>Chaetothyriomycetidae</taxon>
        <taxon>Chaetothyriales</taxon>
        <taxon>Herpotrichiellaceae</taxon>
        <taxon>Exophiala</taxon>
    </lineage>
</organism>
<dbReference type="Pfam" id="PF01428">
    <property type="entry name" value="zf-AN1"/>
    <property type="match status" value="2"/>
</dbReference>
<dbReference type="HOGENOM" id="CLU_052358_2_0_1"/>
<name>A0A0D1XDK7_9EURO</name>
<dbReference type="PANTHER" id="PTHR14677:SF40">
    <property type="entry name" value="CDC48-ASSOCIATED UBIQUITIN-LIKE_ZINC FINGER PROTEIN 1"/>
    <property type="match status" value="1"/>
</dbReference>
<keyword evidence="1" id="KW-0479">Metal-binding</keyword>
<gene>
    <name evidence="7" type="ORF">PV11_01636</name>
</gene>
<dbReference type="OrthoDB" id="431929at2759"/>